<accession>A0ABM4DJS1</accession>
<sequence length="486" mass="56865">MAMCVEKYTRRINQVMMSMFAISYLHGAIELYSIYGQFELKTNNLITTFSVFPKEYEITFEVFLSSFTTGNGYCMCANLFRFTNSNDDLNEYGSRLLGGWFFNTGFLIYDSSINGITQRVESGPFGTGWKKFNISQLLLHGAYISTIQINDVTISSVINNDAREFSNVKLYFSDPYYLTQPGYGRNLLMTKGCSESNFYCQPQLNMQFTWLLIENFLNINFQISYKDFQELAFNVVWEYCLPPFVIFQSENRPSEITKLNTNNPKYTILNLPNNQINQRITVKINNTRCLFGGLYTIEIPIKLSFENNARLSWKSFRTIREPLTENCKKLVLPIDQNHAPEYYGRGIYSDNINSQLYLCINQHVTNLLKPACYISKDDGLHWQAMDVRIGAILGHHVLNREIYAIHRNQKSYLMFHEVFKKWLVVTNNDFEIKIINKLDWSKVISFEEDMEYNVTYGTKQWMANNDGLHIKNMTTKSWILRFKWNV</sequence>
<dbReference type="Proteomes" id="UP001652625">
    <property type="component" value="Chromosome 15"/>
</dbReference>
<keyword evidence="1" id="KW-0812">Transmembrane</keyword>
<dbReference type="RefSeq" id="XP_065674765.1">
    <property type="nucleotide sequence ID" value="XM_065818693.1"/>
</dbReference>
<protein>
    <submittedName>
        <fullName evidence="3">Uncharacterized protein LOC136091301 isoform X1</fullName>
    </submittedName>
</protein>
<evidence type="ECO:0000256" key="1">
    <source>
        <dbReference type="SAM" id="Phobius"/>
    </source>
</evidence>
<organism evidence="2 3">
    <name type="scientific">Hydra vulgaris</name>
    <name type="common">Hydra</name>
    <name type="synonym">Hydra attenuata</name>
    <dbReference type="NCBI Taxonomy" id="6087"/>
    <lineage>
        <taxon>Eukaryota</taxon>
        <taxon>Metazoa</taxon>
        <taxon>Cnidaria</taxon>
        <taxon>Hydrozoa</taxon>
        <taxon>Hydroidolina</taxon>
        <taxon>Anthoathecata</taxon>
        <taxon>Aplanulata</taxon>
        <taxon>Hydridae</taxon>
        <taxon>Hydra</taxon>
    </lineage>
</organism>
<keyword evidence="1" id="KW-1133">Transmembrane helix</keyword>
<keyword evidence="1" id="KW-0472">Membrane</keyword>
<keyword evidence="2" id="KW-1185">Reference proteome</keyword>
<gene>
    <name evidence="3" type="primary">LOC136091301</name>
</gene>
<evidence type="ECO:0000313" key="2">
    <source>
        <dbReference type="Proteomes" id="UP001652625"/>
    </source>
</evidence>
<dbReference type="GeneID" id="136091301"/>
<proteinExistence type="predicted"/>
<feature type="transmembrane region" description="Helical" evidence="1">
    <location>
        <begin position="12"/>
        <end position="35"/>
    </location>
</feature>
<reference evidence="3" key="1">
    <citation type="submission" date="2025-08" db="UniProtKB">
        <authorList>
            <consortium name="RefSeq"/>
        </authorList>
    </citation>
    <scope>IDENTIFICATION</scope>
</reference>
<evidence type="ECO:0000313" key="3">
    <source>
        <dbReference type="RefSeq" id="XP_065674765.1"/>
    </source>
</evidence>
<name>A0ABM4DJS1_HYDVU</name>